<dbReference type="KEGG" id="phu:Phum_PHUM571850"/>
<gene>
    <name evidence="2" type="primary">8234923</name>
    <name evidence="1" type="ORF">Phum_PHUM571850</name>
</gene>
<dbReference type="EMBL" id="DS235867">
    <property type="protein sequence ID" value="EEB19403.1"/>
    <property type="molecule type" value="Genomic_DNA"/>
</dbReference>
<dbReference type="HOGENOM" id="CLU_2040864_0_0_1"/>
<dbReference type="Proteomes" id="UP000009046">
    <property type="component" value="Unassembled WGS sequence"/>
</dbReference>
<reference evidence="1" key="1">
    <citation type="submission" date="2007-04" db="EMBL/GenBank/DDBJ databases">
        <title>Annotation of Pediculus humanus corporis strain USDA.</title>
        <authorList>
            <person name="Kirkness E."/>
            <person name="Hannick L."/>
            <person name="Hass B."/>
            <person name="Bruggner R."/>
            <person name="Lawson D."/>
            <person name="Bidwell S."/>
            <person name="Joardar V."/>
            <person name="Caler E."/>
            <person name="Walenz B."/>
            <person name="Inman J."/>
            <person name="Schobel S."/>
            <person name="Galinsky K."/>
            <person name="Amedeo P."/>
            <person name="Strausberg R."/>
        </authorList>
    </citation>
    <scope>NUCLEOTIDE SEQUENCE</scope>
    <source>
        <strain evidence="1">USDA</strain>
    </source>
</reference>
<dbReference type="InParanoid" id="E0W197"/>
<proteinExistence type="predicted"/>
<dbReference type="VEuPathDB" id="VectorBase:PHUM571850"/>
<sequence length="121" mass="14356">MTTMVMDTKLKKDFLEAEENIQKISKKLKNERISLIKRKFNLNNFVTPESPAKTNFNKNGERDDDDVLIKSINDINSSFVPLNQNYVNQNDFDKILIDNKNKTIWPSRRIDELQNYYIQKQ</sequence>
<evidence type="ECO:0000313" key="2">
    <source>
        <dbReference type="EnsemblMetazoa" id="PHUM571850-PA"/>
    </source>
</evidence>
<dbReference type="GeneID" id="8234923"/>
<dbReference type="EMBL" id="AAZO01006947">
    <property type="status" value="NOT_ANNOTATED_CDS"/>
    <property type="molecule type" value="Genomic_DNA"/>
</dbReference>
<dbReference type="EnsemblMetazoa" id="PHUM571850-RA">
    <property type="protein sequence ID" value="PHUM571850-PA"/>
    <property type="gene ID" value="PHUM571850"/>
</dbReference>
<keyword evidence="3" id="KW-1185">Reference proteome</keyword>
<evidence type="ECO:0000313" key="3">
    <source>
        <dbReference type="Proteomes" id="UP000009046"/>
    </source>
</evidence>
<protein>
    <submittedName>
        <fullName evidence="1 2">Uncharacterized protein</fullName>
    </submittedName>
</protein>
<accession>E0W197</accession>
<dbReference type="RefSeq" id="XP_002432141.1">
    <property type="nucleotide sequence ID" value="XM_002432096.1"/>
</dbReference>
<name>E0W197_PEDHC</name>
<reference evidence="2" key="3">
    <citation type="submission" date="2020-05" db="UniProtKB">
        <authorList>
            <consortium name="EnsemblMetazoa"/>
        </authorList>
    </citation>
    <scope>IDENTIFICATION</scope>
    <source>
        <strain evidence="2">USDA</strain>
    </source>
</reference>
<dbReference type="CTD" id="8234923"/>
<reference evidence="1" key="2">
    <citation type="submission" date="2007-04" db="EMBL/GenBank/DDBJ databases">
        <title>The genome of the human body louse.</title>
        <authorList>
            <consortium name="The Human Body Louse Genome Consortium"/>
            <person name="Kirkness E."/>
            <person name="Walenz B."/>
            <person name="Hass B."/>
            <person name="Bruggner R."/>
            <person name="Strausberg R."/>
        </authorList>
    </citation>
    <scope>NUCLEOTIDE SEQUENCE</scope>
    <source>
        <strain evidence="1">USDA</strain>
    </source>
</reference>
<dbReference type="AlphaFoldDB" id="E0W197"/>
<evidence type="ECO:0000313" key="1">
    <source>
        <dbReference type="EMBL" id="EEB19403.1"/>
    </source>
</evidence>
<organism>
    <name type="scientific">Pediculus humanus subsp. corporis</name>
    <name type="common">Body louse</name>
    <dbReference type="NCBI Taxonomy" id="121224"/>
    <lineage>
        <taxon>Eukaryota</taxon>
        <taxon>Metazoa</taxon>
        <taxon>Ecdysozoa</taxon>
        <taxon>Arthropoda</taxon>
        <taxon>Hexapoda</taxon>
        <taxon>Insecta</taxon>
        <taxon>Pterygota</taxon>
        <taxon>Neoptera</taxon>
        <taxon>Paraneoptera</taxon>
        <taxon>Psocodea</taxon>
        <taxon>Troctomorpha</taxon>
        <taxon>Phthiraptera</taxon>
        <taxon>Anoplura</taxon>
        <taxon>Pediculidae</taxon>
        <taxon>Pediculus</taxon>
    </lineage>
</organism>